<dbReference type="Pfam" id="PF02152">
    <property type="entry name" value="FolB"/>
    <property type="match status" value="1"/>
</dbReference>
<dbReference type="PANTHER" id="PTHR42844:SF1">
    <property type="entry name" value="DIHYDRONEOPTERIN ALDOLASE 1-RELATED"/>
    <property type="match status" value="1"/>
</dbReference>
<dbReference type="GO" id="GO:0005737">
    <property type="term" value="C:cytoplasm"/>
    <property type="evidence" value="ECO:0007669"/>
    <property type="project" value="TreeGrafter"/>
</dbReference>
<evidence type="ECO:0000259" key="7">
    <source>
        <dbReference type="SMART" id="SM00905"/>
    </source>
</evidence>
<comment type="pathway">
    <text evidence="2 6">Cofactor biosynthesis; tetrahydrofolate biosynthesis; 2-amino-4-hydroxy-6-hydroxymethyl-7,8-dihydropteridine diphosphate from 7,8-dihydroneopterin triphosphate: step 3/4.</text>
</comment>
<evidence type="ECO:0000256" key="2">
    <source>
        <dbReference type="ARBA" id="ARBA00005013"/>
    </source>
</evidence>
<dbReference type="InterPro" id="IPR006156">
    <property type="entry name" value="Dihydroneopterin_aldolase"/>
</dbReference>
<dbReference type="Proteomes" id="UP000594836">
    <property type="component" value="Chromosome"/>
</dbReference>
<dbReference type="NCBIfam" id="TIGR00526">
    <property type="entry name" value="folB_dom"/>
    <property type="match status" value="1"/>
</dbReference>
<dbReference type="RefSeq" id="WP_197913051.1">
    <property type="nucleotide sequence ID" value="NZ_AP023323.1"/>
</dbReference>
<keyword evidence="4 6" id="KW-0289">Folate biosynthesis</keyword>
<evidence type="ECO:0000313" key="9">
    <source>
        <dbReference type="Proteomes" id="UP000594836"/>
    </source>
</evidence>
<sequence>MTIFPGDKRIVMYVIRLKNCCFFANHGVFDEEKTLGQRFHVDAEIHVDALPALDTDDVGETVDYGLVFVEIERILSGPRRFLIEALALDVARALCDRFVQIVRARIVIRKPNAPVRGVLDHVEVEVAWPQPVFERPGGGRACRETQGSLTQSSYWLERAEE</sequence>
<dbReference type="PANTHER" id="PTHR42844">
    <property type="entry name" value="DIHYDRONEOPTERIN ALDOLASE 1-RELATED"/>
    <property type="match status" value="1"/>
</dbReference>
<dbReference type="CDD" id="cd00534">
    <property type="entry name" value="DHNA_DHNTPE"/>
    <property type="match status" value="1"/>
</dbReference>
<dbReference type="UniPathway" id="UPA00077">
    <property type="reaction ID" value="UER00154"/>
</dbReference>
<comment type="function">
    <text evidence="6">Catalyzes the conversion of 7,8-dihydroneopterin to 6-hydroxymethyl-7,8-dihydropterin.</text>
</comment>
<name>A0A7T3A7K9_SPHPI</name>
<evidence type="ECO:0000256" key="1">
    <source>
        <dbReference type="ARBA" id="ARBA00001353"/>
    </source>
</evidence>
<dbReference type="GO" id="GO:0046654">
    <property type="term" value="P:tetrahydrofolate biosynthetic process"/>
    <property type="evidence" value="ECO:0007669"/>
    <property type="project" value="UniProtKB-UniRule"/>
</dbReference>
<dbReference type="SUPFAM" id="SSF55620">
    <property type="entry name" value="Tetrahydrobiopterin biosynthesis enzymes-like"/>
    <property type="match status" value="1"/>
</dbReference>
<dbReference type="AlphaFoldDB" id="A0A7T3A7K9"/>
<organism evidence="8 9">
    <name type="scientific">Sphingomonas paucimobilis</name>
    <name type="common">Pseudomonas paucimobilis</name>
    <dbReference type="NCBI Taxonomy" id="13689"/>
    <lineage>
        <taxon>Bacteria</taxon>
        <taxon>Pseudomonadati</taxon>
        <taxon>Pseudomonadota</taxon>
        <taxon>Alphaproteobacteria</taxon>
        <taxon>Sphingomonadales</taxon>
        <taxon>Sphingomonadaceae</taxon>
        <taxon>Sphingomonas</taxon>
    </lineage>
</organism>
<evidence type="ECO:0000256" key="4">
    <source>
        <dbReference type="ARBA" id="ARBA00022909"/>
    </source>
</evidence>
<comment type="similarity">
    <text evidence="3 6">Belongs to the DHNA family.</text>
</comment>
<feature type="domain" description="Dihydroneopterin aldolase/epimerase" evidence="7">
    <location>
        <begin position="15"/>
        <end position="128"/>
    </location>
</feature>
<dbReference type="GO" id="GO:0046656">
    <property type="term" value="P:folic acid biosynthetic process"/>
    <property type="evidence" value="ECO:0007669"/>
    <property type="project" value="UniProtKB-UniRule"/>
</dbReference>
<dbReference type="InterPro" id="IPR006157">
    <property type="entry name" value="FolB_dom"/>
</dbReference>
<protein>
    <recommendedName>
        <fullName evidence="6">7,8-dihydroneopterin aldolase</fullName>
        <ecNumber evidence="6">4.1.2.25</ecNumber>
    </recommendedName>
</protein>
<evidence type="ECO:0000256" key="3">
    <source>
        <dbReference type="ARBA" id="ARBA00005708"/>
    </source>
</evidence>
<dbReference type="GeneID" id="78528779"/>
<accession>A0A7T3A7K9</accession>
<comment type="catalytic activity">
    <reaction evidence="1 6">
        <text>7,8-dihydroneopterin = 6-hydroxymethyl-7,8-dihydropterin + glycolaldehyde</text>
        <dbReference type="Rhea" id="RHEA:10540"/>
        <dbReference type="ChEBI" id="CHEBI:17001"/>
        <dbReference type="ChEBI" id="CHEBI:17071"/>
        <dbReference type="ChEBI" id="CHEBI:44841"/>
        <dbReference type="EC" id="4.1.2.25"/>
    </reaction>
</comment>
<dbReference type="GO" id="GO:0004150">
    <property type="term" value="F:dihydroneopterin aldolase activity"/>
    <property type="evidence" value="ECO:0007669"/>
    <property type="project" value="UniProtKB-UniRule"/>
</dbReference>
<evidence type="ECO:0000313" key="8">
    <source>
        <dbReference type="EMBL" id="QPT07312.1"/>
    </source>
</evidence>
<dbReference type="InterPro" id="IPR043133">
    <property type="entry name" value="GTP-CH-I_C/QueF"/>
</dbReference>
<gene>
    <name evidence="8" type="primary">folB</name>
    <name evidence="8" type="ORF">I6G38_10590</name>
</gene>
<dbReference type="NCBIfam" id="TIGR00525">
    <property type="entry name" value="folB"/>
    <property type="match status" value="1"/>
</dbReference>
<evidence type="ECO:0000256" key="6">
    <source>
        <dbReference type="RuleBase" id="RU362079"/>
    </source>
</evidence>
<dbReference type="EMBL" id="CP065713">
    <property type="protein sequence ID" value="QPT07312.1"/>
    <property type="molecule type" value="Genomic_DNA"/>
</dbReference>
<keyword evidence="5 6" id="KW-0456">Lyase</keyword>
<dbReference type="Gene3D" id="3.30.1130.10">
    <property type="match status" value="1"/>
</dbReference>
<proteinExistence type="inferred from homology"/>
<evidence type="ECO:0000256" key="5">
    <source>
        <dbReference type="ARBA" id="ARBA00023239"/>
    </source>
</evidence>
<dbReference type="SMART" id="SM00905">
    <property type="entry name" value="FolB"/>
    <property type="match status" value="1"/>
</dbReference>
<dbReference type="EC" id="4.1.2.25" evidence="6"/>
<reference evidence="8 9" key="1">
    <citation type="submission" date="2020-12" db="EMBL/GenBank/DDBJ databases">
        <title>FDA dAtabase for Regulatory Grade micrObial Sequences (FDA-ARGOS): Supporting development and validation of Infectious Disease Dx tests.</title>
        <authorList>
            <person name="Sproer C."/>
            <person name="Gronow S."/>
            <person name="Severitt S."/>
            <person name="Schroder I."/>
            <person name="Tallon L."/>
            <person name="Sadzewicz L."/>
            <person name="Zhao X."/>
            <person name="Boylan J."/>
            <person name="Ott S."/>
            <person name="Bowen H."/>
            <person name="Vavikolanu K."/>
            <person name="Mehta A."/>
            <person name="Aluvathingal J."/>
            <person name="Nadendla S."/>
            <person name="Lowell S."/>
            <person name="Myers T."/>
            <person name="Yan Y."/>
            <person name="Sichtig H."/>
        </authorList>
    </citation>
    <scope>NUCLEOTIDE SEQUENCE [LARGE SCALE GENOMIC DNA]</scope>
    <source>
        <strain evidence="8 9">FDAARGOS_881</strain>
    </source>
</reference>